<keyword evidence="2" id="KW-1185">Reference proteome</keyword>
<dbReference type="Proteomes" id="UP000015104">
    <property type="component" value="Unassembled WGS sequence"/>
</dbReference>
<accession>T1K4M1</accession>
<protein>
    <submittedName>
        <fullName evidence="1">Uncharacterized protein</fullName>
    </submittedName>
</protein>
<sequence length="53" mass="6372">MNLGYSLYPKTPILDGKLFSEVKVKNDEFTKCNPNWLRMERLTHHEEKKQKVH</sequence>
<dbReference type="HOGENOM" id="CLU_3071273_0_0_1"/>
<reference evidence="1" key="2">
    <citation type="submission" date="2015-06" db="UniProtKB">
        <authorList>
            <consortium name="EnsemblMetazoa"/>
        </authorList>
    </citation>
    <scope>IDENTIFICATION</scope>
</reference>
<dbReference type="EnsemblMetazoa" id="tetur05g03100.1">
    <property type="protein sequence ID" value="tetur05g03100.1"/>
    <property type="gene ID" value="tetur05g03100"/>
</dbReference>
<proteinExistence type="predicted"/>
<dbReference type="EMBL" id="CAEY01001579">
    <property type="status" value="NOT_ANNOTATED_CDS"/>
    <property type="molecule type" value="Genomic_DNA"/>
</dbReference>
<dbReference type="AlphaFoldDB" id="T1K4M1"/>
<evidence type="ECO:0000313" key="1">
    <source>
        <dbReference type="EnsemblMetazoa" id="tetur05g03100.1"/>
    </source>
</evidence>
<evidence type="ECO:0000313" key="2">
    <source>
        <dbReference type="Proteomes" id="UP000015104"/>
    </source>
</evidence>
<name>T1K4M1_TETUR</name>
<organism evidence="1 2">
    <name type="scientific">Tetranychus urticae</name>
    <name type="common">Two-spotted spider mite</name>
    <dbReference type="NCBI Taxonomy" id="32264"/>
    <lineage>
        <taxon>Eukaryota</taxon>
        <taxon>Metazoa</taxon>
        <taxon>Ecdysozoa</taxon>
        <taxon>Arthropoda</taxon>
        <taxon>Chelicerata</taxon>
        <taxon>Arachnida</taxon>
        <taxon>Acari</taxon>
        <taxon>Acariformes</taxon>
        <taxon>Trombidiformes</taxon>
        <taxon>Prostigmata</taxon>
        <taxon>Eleutherengona</taxon>
        <taxon>Raphignathae</taxon>
        <taxon>Tetranychoidea</taxon>
        <taxon>Tetranychidae</taxon>
        <taxon>Tetranychus</taxon>
    </lineage>
</organism>
<reference evidence="2" key="1">
    <citation type="submission" date="2011-08" db="EMBL/GenBank/DDBJ databases">
        <authorList>
            <person name="Rombauts S."/>
        </authorList>
    </citation>
    <scope>NUCLEOTIDE SEQUENCE</scope>
    <source>
        <strain evidence="2">London</strain>
    </source>
</reference>